<name>A0A9W6ZGS7_9STRA</name>
<sequence length="107" mass="11784">RKSADKPVQYAMSHTSPAFASVAAAFDFDHHENTDPALELNVLKSVLIREGLLGKLWDFAERANTSDEASMSTLEGSVRESMDERLRDASGLSILTVLTQFRDVTAK</sequence>
<protein>
    <submittedName>
        <fullName evidence="1">Uncharacterized protein</fullName>
    </submittedName>
</protein>
<dbReference type="EMBL" id="BRXW01000411">
    <property type="protein sequence ID" value="GMH51866.1"/>
    <property type="molecule type" value="Genomic_DNA"/>
</dbReference>
<evidence type="ECO:0000313" key="2">
    <source>
        <dbReference type="Proteomes" id="UP001165122"/>
    </source>
</evidence>
<feature type="non-terminal residue" evidence="1">
    <location>
        <position position="107"/>
    </location>
</feature>
<reference evidence="2" key="1">
    <citation type="journal article" date="2023" name="Commun. Biol.">
        <title>Genome analysis of Parmales, the sister group of diatoms, reveals the evolutionary specialization of diatoms from phago-mixotrophs to photoautotrophs.</title>
        <authorList>
            <person name="Ban H."/>
            <person name="Sato S."/>
            <person name="Yoshikawa S."/>
            <person name="Yamada K."/>
            <person name="Nakamura Y."/>
            <person name="Ichinomiya M."/>
            <person name="Sato N."/>
            <person name="Blanc-Mathieu R."/>
            <person name="Endo H."/>
            <person name="Kuwata A."/>
            <person name="Ogata H."/>
        </authorList>
    </citation>
    <scope>NUCLEOTIDE SEQUENCE [LARGE SCALE GENOMIC DNA]</scope>
    <source>
        <strain evidence="2">NIES 3700</strain>
    </source>
</reference>
<comment type="caution">
    <text evidence="1">The sequence shown here is derived from an EMBL/GenBank/DDBJ whole genome shotgun (WGS) entry which is preliminary data.</text>
</comment>
<dbReference type="Proteomes" id="UP001165122">
    <property type="component" value="Unassembled WGS sequence"/>
</dbReference>
<evidence type="ECO:0000313" key="1">
    <source>
        <dbReference type="EMBL" id="GMH51866.1"/>
    </source>
</evidence>
<feature type="non-terminal residue" evidence="1">
    <location>
        <position position="1"/>
    </location>
</feature>
<gene>
    <name evidence="1" type="ORF">TrLO_g12202</name>
</gene>
<organism evidence="1 2">
    <name type="scientific">Triparma laevis f. longispina</name>
    <dbReference type="NCBI Taxonomy" id="1714387"/>
    <lineage>
        <taxon>Eukaryota</taxon>
        <taxon>Sar</taxon>
        <taxon>Stramenopiles</taxon>
        <taxon>Ochrophyta</taxon>
        <taxon>Bolidophyceae</taxon>
        <taxon>Parmales</taxon>
        <taxon>Triparmaceae</taxon>
        <taxon>Triparma</taxon>
    </lineage>
</organism>
<proteinExistence type="predicted"/>
<dbReference type="AlphaFoldDB" id="A0A9W6ZGS7"/>
<keyword evidence="2" id="KW-1185">Reference proteome</keyword>
<accession>A0A9W6ZGS7</accession>